<organism evidence="2 3">
    <name type="scientific">Lomentospora prolificans</name>
    <dbReference type="NCBI Taxonomy" id="41688"/>
    <lineage>
        <taxon>Eukaryota</taxon>
        <taxon>Fungi</taxon>
        <taxon>Dikarya</taxon>
        <taxon>Ascomycota</taxon>
        <taxon>Pezizomycotina</taxon>
        <taxon>Sordariomycetes</taxon>
        <taxon>Hypocreomycetidae</taxon>
        <taxon>Microascales</taxon>
        <taxon>Microascaceae</taxon>
        <taxon>Lomentospora</taxon>
    </lineage>
</organism>
<dbReference type="VEuPathDB" id="FungiDB:jhhlp_006273"/>
<dbReference type="GO" id="GO:0016787">
    <property type="term" value="F:hydrolase activity"/>
    <property type="evidence" value="ECO:0007669"/>
    <property type="project" value="InterPro"/>
</dbReference>
<feature type="domain" description="Dienelactone hydrolase" evidence="1">
    <location>
        <begin position="189"/>
        <end position="314"/>
    </location>
</feature>
<dbReference type="InterPro" id="IPR029058">
    <property type="entry name" value="AB_hydrolase_fold"/>
</dbReference>
<dbReference type="PANTHER" id="PTHR17630">
    <property type="entry name" value="DIENELACTONE HYDROLASE"/>
    <property type="match status" value="1"/>
</dbReference>
<dbReference type="PANTHER" id="PTHR17630:SF105">
    <property type="entry name" value="DIENELACTONE HYDROLASE FAMILY PROTEIN (AFU_ORTHOLOGUE AFUA_4G08790)"/>
    <property type="match status" value="1"/>
</dbReference>
<dbReference type="OrthoDB" id="17560at2759"/>
<proteinExistence type="predicted"/>
<gene>
    <name evidence="2" type="ORF">jhhlp_006273</name>
</gene>
<dbReference type="EMBL" id="NLAX01000701">
    <property type="protein sequence ID" value="PKS07667.1"/>
    <property type="molecule type" value="Genomic_DNA"/>
</dbReference>
<dbReference type="InParanoid" id="A0A2N3N5G3"/>
<protein>
    <recommendedName>
        <fullName evidence="1">Dienelactone hydrolase domain-containing protein</fullName>
    </recommendedName>
</protein>
<dbReference type="Gene3D" id="3.40.50.1820">
    <property type="entry name" value="alpha/beta hydrolase"/>
    <property type="match status" value="1"/>
</dbReference>
<accession>A0A2N3N5G3</accession>
<reference evidence="2 3" key="1">
    <citation type="journal article" date="2017" name="G3 (Bethesda)">
        <title>First Draft Genome Sequence of the Pathogenic Fungus Lomentospora prolificans (Formerly Scedosporium prolificans).</title>
        <authorList>
            <person name="Luo R."/>
            <person name="Zimin A."/>
            <person name="Workman R."/>
            <person name="Fan Y."/>
            <person name="Pertea G."/>
            <person name="Grossman N."/>
            <person name="Wear M.P."/>
            <person name="Jia B."/>
            <person name="Miller H."/>
            <person name="Casadevall A."/>
            <person name="Timp W."/>
            <person name="Zhang S.X."/>
            <person name="Salzberg S.L."/>
        </authorList>
    </citation>
    <scope>NUCLEOTIDE SEQUENCE [LARGE SCALE GENOMIC DNA]</scope>
    <source>
        <strain evidence="2 3">JHH-5317</strain>
    </source>
</reference>
<dbReference type="SUPFAM" id="SSF53474">
    <property type="entry name" value="alpha/beta-Hydrolases"/>
    <property type="match status" value="1"/>
</dbReference>
<comment type="caution">
    <text evidence="2">The sequence shown here is derived from an EMBL/GenBank/DDBJ whole genome shotgun (WGS) entry which is preliminary data.</text>
</comment>
<evidence type="ECO:0000259" key="1">
    <source>
        <dbReference type="Pfam" id="PF01738"/>
    </source>
</evidence>
<dbReference type="Proteomes" id="UP000233524">
    <property type="component" value="Unassembled WGS sequence"/>
</dbReference>
<keyword evidence="3" id="KW-1185">Reference proteome</keyword>
<evidence type="ECO:0000313" key="3">
    <source>
        <dbReference type="Proteomes" id="UP000233524"/>
    </source>
</evidence>
<evidence type="ECO:0000313" key="2">
    <source>
        <dbReference type="EMBL" id="PKS07667.1"/>
    </source>
</evidence>
<dbReference type="Pfam" id="PF01738">
    <property type="entry name" value="DLH"/>
    <property type="match status" value="1"/>
</dbReference>
<dbReference type="InterPro" id="IPR002925">
    <property type="entry name" value="Dienelactn_hydro"/>
</dbReference>
<dbReference type="AlphaFoldDB" id="A0A2N3N5G3"/>
<dbReference type="STRING" id="41688.A0A2N3N5G3"/>
<name>A0A2N3N5G3_9PEZI</name>
<sequence length="323" mass="35069">MSAEFPQQFTAKIKSALPCLVLVYLRTMHVNGQLLRCFEGTSAASNPGTVETIHGLPTSPARRPAEPAGIVVIVPDAIGWELRNTRALADAYARRIPAVVLLPELMQGNAFPELLLTLNDEIAAKSTSFLYRTFVLQPRRLFLLISHYIPFAFSLRPPVIVARLRTYLSALKTDPPAPFPPGSSSASGTGPKIGLAGFCWGGKYAFLLSHPPPTGGENPVNVSFTAHPSLVSVPADITPVHVPLSLATGVTDEWMKREDIAECRRVLEAKGNCEVRMYDGATHGFAVRGDPNDERQARFGMEAEDQAVAWFKKHFALVADGAN</sequence>